<dbReference type="EMBL" id="OZ035832">
    <property type="protein sequence ID" value="CAL1571198.1"/>
    <property type="molecule type" value="Genomic_DNA"/>
</dbReference>
<keyword evidence="3" id="KW-1185">Reference proteome</keyword>
<reference evidence="2 3" key="1">
    <citation type="submission" date="2024-04" db="EMBL/GenBank/DDBJ databases">
        <authorList>
            <person name="Waldvogel A.-M."/>
            <person name="Schoenle A."/>
        </authorList>
    </citation>
    <scope>NUCLEOTIDE SEQUENCE [LARGE SCALE GENOMIC DNA]</scope>
</reference>
<dbReference type="AlphaFoldDB" id="A0AAV2J117"/>
<protein>
    <recommendedName>
        <fullName evidence="4">DDE Tnp4 domain-containing protein</fullName>
    </recommendedName>
</protein>
<dbReference type="Proteomes" id="UP001497482">
    <property type="component" value="Chromosome 10"/>
</dbReference>
<evidence type="ECO:0008006" key="4">
    <source>
        <dbReference type="Google" id="ProtNLM"/>
    </source>
</evidence>
<gene>
    <name evidence="2" type="ORF">KC01_LOCUS3347</name>
</gene>
<name>A0AAV2J117_KNICA</name>
<evidence type="ECO:0000313" key="3">
    <source>
        <dbReference type="Proteomes" id="UP001497482"/>
    </source>
</evidence>
<feature type="compositionally biased region" description="Acidic residues" evidence="1">
    <location>
        <begin position="60"/>
        <end position="75"/>
    </location>
</feature>
<evidence type="ECO:0000256" key="1">
    <source>
        <dbReference type="SAM" id="MobiDB-lite"/>
    </source>
</evidence>
<evidence type="ECO:0000313" key="2">
    <source>
        <dbReference type="EMBL" id="CAL1571198.1"/>
    </source>
</evidence>
<accession>A0AAV2J117</accession>
<organism evidence="2 3">
    <name type="scientific">Knipowitschia caucasica</name>
    <name type="common">Caucasian dwarf goby</name>
    <name type="synonym">Pomatoschistus caucasicus</name>
    <dbReference type="NCBI Taxonomy" id="637954"/>
    <lineage>
        <taxon>Eukaryota</taxon>
        <taxon>Metazoa</taxon>
        <taxon>Chordata</taxon>
        <taxon>Craniata</taxon>
        <taxon>Vertebrata</taxon>
        <taxon>Euteleostomi</taxon>
        <taxon>Actinopterygii</taxon>
        <taxon>Neopterygii</taxon>
        <taxon>Teleostei</taxon>
        <taxon>Neoteleostei</taxon>
        <taxon>Acanthomorphata</taxon>
        <taxon>Gobiaria</taxon>
        <taxon>Gobiiformes</taxon>
        <taxon>Gobioidei</taxon>
        <taxon>Gobiidae</taxon>
        <taxon>Gobiinae</taxon>
        <taxon>Knipowitschia</taxon>
    </lineage>
</organism>
<sequence length="102" mass="11688">MDPELAILFFIVLNLFNELERDRQARRRRVVLLRTNNVIAACAVLHNIYLGVGDVVAPEDSPEDNTEEDEGEEDTVSAAQWRDRLSAEMSALEEVQMDHEYL</sequence>
<proteinExistence type="predicted"/>
<feature type="region of interest" description="Disordered" evidence="1">
    <location>
        <begin position="56"/>
        <end position="78"/>
    </location>
</feature>